<evidence type="ECO:0000313" key="2">
    <source>
        <dbReference type="EMBL" id="ACE04231.1"/>
    </source>
</evidence>
<feature type="domain" description="CHAD" evidence="1">
    <location>
        <begin position="216"/>
        <end position="505"/>
    </location>
</feature>
<organism evidence="2">
    <name type="scientific">Chlorobium phaeobacteroides (strain BS1)</name>
    <dbReference type="NCBI Taxonomy" id="331678"/>
    <lineage>
        <taxon>Bacteria</taxon>
        <taxon>Pseudomonadati</taxon>
        <taxon>Chlorobiota</taxon>
        <taxon>Chlorobiia</taxon>
        <taxon>Chlorobiales</taxon>
        <taxon>Chlorobiaceae</taxon>
        <taxon>Chlorobium/Pelodictyon group</taxon>
        <taxon>Chlorobium</taxon>
    </lineage>
</organism>
<reference evidence="2" key="1">
    <citation type="submission" date="2008-06" db="EMBL/GenBank/DDBJ databases">
        <title>Complete sequence of Chlorobium phaeobacteroides BS1.</title>
        <authorList>
            <consortium name="US DOE Joint Genome Institute"/>
            <person name="Lucas S."/>
            <person name="Copeland A."/>
            <person name="Lapidus A."/>
            <person name="Glavina del Rio T."/>
            <person name="Dalin E."/>
            <person name="Tice H."/>
            <person name="Bruce D."/>
            <person name="Goodwin L."/>
            <person name="Pitluck S."/>
            <person name="Schmutz J."/>
            <person name="Larimer F."/>
            <person name="Land M."/>
            <person name="Hauser L."/>
            <person name="Kyrpides N."/>
            <person name="Ovchinnikova G."/>
            <person name="Li T."/>
            <person name="Liu Z."/>
            <person name="Zhao F."/>
            <person name="Overmann J."/>
            <person name="Bryant D.A."/>
            <person name="Richardson P."/>
        </authorList>
    </citation>
    <scope>NUCLEOTIDE SEQUENCE [LARGE SCALE GENOMIC DNA]</scope>
    <source>
        <strain evidence="2">BS1</strain>
    </source>
</reference>
<dbReference type="PANTHER" id="PTHR39339:SF1">
    <property type="entry name" value="CHAD DOMAIN-CONTAINING PROTEIN"/>
    <property type="match status" value="1"/>
</dbReference>
<accession>B3EJ31</accession>
<dbReference type="AlphaFoldDB" id="B3EJ31"/>
<gene>
    <name evidence="2" type="ordered locus">Cphamn1_1301</name>
</gene>
<dbReference type="eggNOG" id="COG5607">
    <property type="taxonomic scope" value="Bacteria"/>
</dbReference>
<dbReference type="STRING" id="331678.Cphamn1_1301"/>
<name>B3EJ31_CHLPB</name>
<dbReference type="SMART" id="SM00880">
    <property type="entry name" value="CHAD"/>
    <property type="match status" value="1"/>
</dbReference>
<dbReference type="InterPro" id="IPR038186">
    <property type="entry name" value="CHAD_dom_sf"/>
</dbReference>
<dbReference type="HOGENOM" id="CLU_025044_0_0_10"/>
<dbReference type="OrthoDB" id="9810154at2"/>
<dbReference type="PROSITE" id="PS51708">
    <property type="entry name" value="CHAD"/>
    <property type="match status" value="1"/>
</dbReference>
<sequence length="522" mass="60981">MITHLVPVVFSISEVFDIERITENPDISFSFEAQPQKKEPLHLYDTFDWRAWNKNTAIILSRNQLNLIDIDNGKKVSSVGFRRTPQSFFPEEIPDDKTRSSLQAFSKPRAFLRYGTVSTLSQSMRVLDRNMKTVATIEIRSILPSFAQEQEQKRFITLTPVKGFHKEFEKLTRHILTTPSYAEKSTYRNFFIALLDAISCEPGINASKAPVKLHPDNTILDSARELLLSTLAVIHANETWIPKNIDTEFLHDYRVAIRRTRSILARLQGILPPEELLTYKQAFRELGRRTNDLRDQDVYLLEADRFRELLPPAMRNSLNLFFTDLRNRHKKELRSFSRHIASEKHKRFLQEWESFLRSDPPSDPDRTPEARRITSDVAVASIRKAWKKVLRHGRTTSPEATDTELHALRLDCKKLRYLLEFYSSLFPRKTLRQVVRQLKNLQDNLGLFVDLSVQQDYLTTYLSSLERGEEVLPLAASIGGLVTALHHKREAVRKEFHHRFEKFDRTETETMFNELFKPYRQP</sequence>
<dbReference type="Gene3D" id="1.40.20.10">
    <property type="entry name" value="CHAD domain"/>
    <property type="match status" value="1"/>
</dbReference>
<evidence type="ECO:0000259" key="1">
    <source>
        <dbReference type="PROSITE" id="PS51708"/>
    </source>
</evidence>
<dbReference type="Pfam" id="PF05235">
    <property type="entry name" value="CHAD"/>
    <property type="match status" value="1"/>
</dbReference>
<dbReference type="PANTHER" id="PTHR39339">
    <property type="entry name" value="SLR1444 PROTEIN"/>
    <property type="match status" value="1"/>
</dbReference>
<dbReference type="EMBL" id="CP001101">
    <property type="protein sequence ID" value="ACE04231.1"/>
    <property type="molecule type" value="Genomic_DNA"/>
</dbReference>
<protein>
    <submittedName>
        <fullName evidence="2">CHAD domain containing protein</fullName>
    </submittedName>
</protein>
<dbReference type="InterPro" id="IPR007899">
    <property type="entry name" value="CHAD_dom"/>
</dbReference>
<proteinExistence type="predicted"/>
<dbReference type="KEGG" id="cpb:Cphamn1_1301"/>